<feature type="non-terminal residue" evidence="1">
    <location>
        <position position="264"/>
    </location>
</feature>
<proteinExistence type="predicted"/>
<dbReference type="AlphaFoldDB" id="A0A382YC61"/>
<protein>
    <recommendedName>
        <fullName evidence="2">Carboxypeptidase regulatory-like domain-containing protein</fullName>
    </recommendedName>
</protein>
<sequence length="264" mass="29434">VSITGVVLDKKDKGVKKIDVILMDKKKKEVAKATTDKKGNFLFSDLKPDNYSLHVAHKRKGEATITLKSWPNGNKDIKDLEVKLSKDKTDPIVRTFGPKPPPPPVADDIIARSSQVKATIMEVPFKSLTDTALSKIKDIINAKMAIELGDISKDLIKTNISPGRYKRSTKVTSTIKKMDKKFNKEKFYKSVLDSARIDSILETIFSSALLEGDSSYFKTYIYLDGVDDYADVGNMFTHIRADFTIEAWIKTSSSSQGILINHDG</sequence>
<evidence type="ECO:0000313" key="1">
    <source>
        <dbReference type="EMBL" id="SVD80892.1"/>
    </source>
</evidence>
<organism evidence="1">
    <name type="scientific">marine metagenome</name>
    <dbReference type="NCBI Taxonomy" id="408172"/>
    <lineage>
        <taxon>unclassified sequences</taxon>
        <taxon>metagenomes</taxon>
        <taxon>ecological metagenomes</taxon>
    </lineage>
</organism>
<gene>
    <name evidence="1" type="ORF">METZ01_LOCUS433746</name>
</gene>
<dbReference type="InterPro" id="IPR013320">
    <property type="entry name" value="ConA-like_dom_sf"/>
</dbReference>
<reference evidence="1" key="1">
    <citation type="submission" date="2018-05" db="EMBL/GenBank/DDBJ databases">
        <authorList>
            <person name="Lanie J.A."/>
            <person name="Ng W.-L."/>
            <person name="Kazmierczak K.M."/>
            <person name="Andrzejewski T.M."/>
            <person name="Davidsen T.M."/>
            <person name="Wayne K.J."/>
            <person name="Tettelin H."/>
            <person name="Glass J.I."/>
            <person name="Rusch D."/>
            <person name="Podicherti R."/>
            <person name="Tsui H.-C.T."/>
            <person name="Winkler M.E."/>
        </authorList>
    </citation>
    <scope>NUCLEOTIDE SEQUENCE</scope>
</reference>
<dbReference type="InterPro" id="IPR013783">
    <property type="entry name" value="Ig-like_fold"/>
</dbReference>
<dbReference type="Gene3D" id="2.60.120.200">
    <property type="match status" value="1"/>
</dbReference>
<dbReference type="EMBL" id="UINC01174662">
    <property type="protein sequence ID" value="SVD80892.1"/>
    <property type="molecule type" value="Genomic_DNA"/>
</dbReference>
<dbReference type="SUPFAM" id="SSF49478">
    <property type="entry name" value="Cna protein B-type domain"/>
    <property type="match status" value="1"/>
</dbReference>
<accession>A0A382YC61</accession>
<dbReference type="SUPFAM" id="SSF49899">
    <property type="entry name" value="Concanavalin A-like lectins/glucanases"/>
    <property type="match status" value="1"/>
</dbReference>
<feature type="non-terminal residue" evidence="1">
    <location>
        <position position="1"/>
    </location>
</feature>
<dbReference type="Gene3D" id="2.60.40.10">
    <property type="entry name" value="Immunoglobulins"/>
    <property type="match status" value="1"/>
</dbReference>
<name>A0A382YC61_9ZZZZ</name>
<evidence type="ECO:0008006" key="2">
    <source>
        <dbReference type="Google" id="ProtNLM"/>
    </source>
</evidence>
<dbReference type="Pfam" id="PF13620">
    <property type="entry name" value="CarboxypepD_reg"/>
    <property type="match status" value="1"/>
</dbReference>